<proteinExistence type="predicted"/>
<sequence length="62" mass="7449">MRHIDISKLERNPKHVWEVSEYCRKSGVSRTEEKRLIRILGRYASAHELQMNLVRPNNRSRC</sequence>
<name>A0A285U083_9HYPH</name>
<keyword evidence="2" id="KW-1185">Reference proteome</keyword>
<protein>
    <submittedName>
        <fullName evidence="1">Uncharacterized protein</fullName>
    </submittedName>
</protein>
<reference evidence="1 2" key="1">
    <citation type="submission" date="2017-08" db="EMBL/GenBank/DDBJ databases">
        <authorList>
            <person name="de Groot N.N."/>
        </authorList>
    </citation>
    <scope>NUCLEOTIDE SEQUENCE [LARGE SCALE GENOMIC DNA]</scope>
    <source>
        <strain evidence="1 2">JC85</strain>
    </source>
</reference>
<organism evidence="1 2">
    <name type="scientific">Rhizobium subbaraonis</name>
    <dbReference type="NCBI Taxonomy" id="908946"/>
    <lineage>
        <taxon>Bacteria</taxon>
        <taxon>Pseudomonadati</taxon>
        <taxon>Pseudomonadota</taxon>
        <taxon>Alphaproteobacteria</taxon>
        <taxon>Hyphomicrobiales</taxon>
        <taxon>Rhizobiaceae</taxon>
        <taxon>Rhizobium/Agrobacterium group</taxon>
        <taxon>Rhizobium</taxon>
    </lineage>
</organism>
<dbReference type="EMBL" id="OBQD01000001">
    <property type="protein sequence ID" value="SOC35249.1"/>
    <property type="molecule type" value="Genomic_DNA"/>
</dbReference>
<dbReference type="Proteomes" id="UP000219167">
    <property type="component" value="Unassembled WGS sequence"/>
</dbReference>
<evidence type="ECO:0000313" key="1">
    <source>
        <dbReference type="EMBL" id="SOC35249.1"/>
    </source>
</evidence>
<accession>A0A285U083</accession>
<dbReference type="RefSeq" id="WP_097135663.1">
    <property type="nucleotide sequence ID" value="NZ_OBQD01000001.1"/>
</dbReference>
<dbReference type="OrthoDB" id="8278685at2"/>
<gene>
    <name evidence="1" type="ORF">SAMN05892877_101259</name>
</gene>
<evidence type="ECO:0000313" key="2">
    <source>
        <dbReference type="Proteomes" id="UP000219167"/>
    </source>
</evidence>
<dbReference type="AlphaFoldDB" id="A0A285U083"/>